<organism evidence="1">
    <name type="scientific">Medicago truncatula</name>
    <name type="common">Barrel medic</name>
    <name type="synonym">Medicago tribuloides</name>
    <dbReference type="NCBI Taxonomy" id="3880"/>
    <lineage>
        <taxon>Eukaryota</taxon>
        <taxon>Viridiplantae</taxon>
        <taxon>Streptophyta</taxon>
        <taxon>Embryophyta</taxon>
        <taxon>Tracheophyta</taxon>
        <taxon>Spermatophyta</taxon>
        <taxon>Magnoliopsida</taxon>
        <taxon>eudicotyledons</taxon>
        <taxon>Gunneridae</taxon>
        <taxon>Pentapetalae</taxon>
        <taxon>rosids</taxon>
        <taxon>fabids</taxon>
        <taxon>Fabales</taxon>
        <taxon>Fabaceae</taxon>
        <taxon>Papilionoideae</taxon>
        <taxon>50 kb inversion clade</taxon>
        <taxon>NPAAA clade</taxon>
        <taxon>Hologalegina</taxon>
        <taxon>IRL clade</taxon>
        <taxon>Trifolieae</taxon>
        <taxon>Medicago</taxon>
    </lineage>
</organism>
<gene>
    <name evidence="1" type="ORF">MtrunA17_Chr4g0022701</name>
</gene>
<name>A0A396I5W5_MEDTR</name>
<dbReference type="Gramene" id="rna22426">
    <property type="protein sequence ID" value="RHN60178.1"/>
    <property type="gene ID" value="gene22426"/>
</dbReference>
<dbReference type="PANTHER" id="PTHR10792">
    <property type="entry name" value="60S RIBOSOMAL PROTEIN L24"/>
    <property type="match status" value="1"/>
</dbReference>
<dbReference type="PANTHER" id="PTHR10792:SF8">
    <property type="entry name" value="RIBOSOME BIOGENESIS PROTEIN RLP24-RELATED"/>
    <property type="match status" value="1"/>
</dbReference>
<proteinExistence type="predicted"/>
<dbReference type="GO" id="GO:0003735">
    <property type="term" value="F:structural constituent of ribosome"/>
    <property type="evidence" value="ECO:0007669"/>
    <property type="project" value="InterPro"/>
</dbReference>
<reference evidence="1" key="1">
    <citation type="journal article" date="2018" name="Nat. Plants">
        <title>Whole-genome landscape of Medicago truncatula symbiotic genes.</title>
        <authorList>
            <person name="Pecrix Y."/>
            <person name="Gamas P."/>
            <person name="Carrere S."/>
        </authorList>
    </citation>
    <scope>NUCLEOTIDE SEQUENCE</scope>
    <source>
        <tissue evidence="1">Leaves</tissue>
    </source>
</reference>
<accession>A0A396I5W5</accession>
<dbReference type="Proteomes" id="UP000265566">
    <property type="component" value="Chromosome 4"/>
</dbReference>
<dbReference type="InterPro" id="IPR056366">
    <property type="entry name" value="Ribosomal_eL24"/>
</dbReference>
<dbReference type="AlphaFoldDB" id="A0A396I5W5"/>
<evidence type="ECO:0000313" key="1">
    <source>
        <dbReference type="EMBL" id="RHN60178.1"/>
    </source>
</evidence>
<sequence>MFNSNKKGVYTDLSMEKKMLLKIQKEDLLPKGGGSDQPSLERIIFLHFFITKEKANVPKYIFKHMIKELRESQHNKRCWVPYGRLILEILHQGGILKALSKVNFFSDEQLGTETGKIINERTLRNMNLIEKEAYTKLSTNLKEFDVMSNLIENFPPICKQDPLDVHMNFIKDHFATTSTKIRLKDVPQKMNIG</sequence>
<comment type="caution">
    <text evidence="1">The sequence shown here is derived from an EMBL/GenBank/DDBJ whole genome shotgun (WGS) entry which is preliminary data.</text>
</comment>
<protein>
    <submittedName>
        <fullName evidence="1">Uncharacterized protein</fullName>
    </submittedName>
</protein>
<dbReference type="EMBL" id="PSQE01000004">
    <property type="protein sequence ID" value="RHN60178.1"/>
    <property type="molecule type" value="Genomic_DNA"/>
</dbReference>